<protein>
    <submittedName>
        <fullName evidence="1">Uncharacterized protein</fullName>
    </submittedName>
</protein>
<dbReference type="Proteomes" id="UP001604336">
    <property type="component" value="Unassembled WGS sequence"/>
</dbReference>
<reference evidence="2" key="1">
    <citation type="submission" date="2024-07" db="EMBL/GenBank/DDBJ databases">
        <title>Two chromosome-level genome assemblies of Korean endemic species Abeliophyllum distichum and Forsythia ovata (Oleaceae).</title>
        <authorList>
            <person name="Jang H."/>
        </authorList>
    </citation>
    <scope>NUCLEOTIDE SEQUENCE [LARGE SCALE GENOMIC DNA]</scope>
</reference>
<comment type="caution">
    <text evidence="1">The sequence shown here is derived from an EMBL/GenBank/DDBJ whole genome shotgun (WGS) entry which is preliminary data.</text>
</comment>
<dbReference type="EMBL" id="JBFOLK010000011">
    <property type="protein sequence ID" value="KAL2475781.1"/>
    <property type="molecule type" value="Genomic_DNA"/>
</dbReference>
<dbReference type="AlphaFoldDB" id="A0ABD1QLI8"/>
<accession>A0ABD1QLI8</accession>
<evidence type="ECO:0000313" key="2">
    <source>
        <dbReference type="Proteomes" id="UP001604336"/>
    </source>
</evidence>
<name>A0ABD1QLI8_9LAMI</name>
<proteinExistence type="predicted"/>
<keyword evidence="2" id="KW-1185">Reference proteome</keyword>
<gene>
    <name evidence="1" type="ORF">Adt_36517</name>
</gene>
<sequence>MGNCIGTEFVKSHKKVTPDGGEEEIEALCNGNKIGQDSQLCKEAQALPCKTELESRKMDDRILGWTQRCSPETPADVAEDCNSQRIKIVVTRKQLKLMIRSGEELHLRRISIQSQRTCKKWRPCLATIPEL</sequence>
<organism evidence="1 2">
    <name type="scientific">Abeliophyllum distichum</name>
    <dbReference type="NCBI Taxonomy" id="126358"/>
    <lineage>
        <taxon>Eukaryota</taxon>
        <taxon>Viridiplantae</taxon>
        <taxon>Streptophyta</taxon>
        <taxon>Embryophyta</taxon>
        <taxon>Tracheophyta</taxon>
        <taxon>Spermatophyta</taxon>
        <taxon>Magnoliopsida</taxon>
        <taxon>eudicotyledons</taxon>
        <taxon>Gunneridae</taxon>
        <taxon>Pentapetalae</taxon>
        <taxon>asterids</taxon>
        <taxon>lamiids</taxon>
        <taxon>Lamiales</taxon>
        <taxon>Oleaceae</taxon>
        <taxon>Forsythieae</taxon>
        <taxon>Abeliophyllum</taxon>
    </lineage>
</organism>
<evidence type="ECO:0000313" key="1">
    <source>
        <dbReference type="EMBL" id="KAL2475781.1"/>
    </source>
</evidence>